<dbReference type="Proteomes" id="UP000294919">
    <property type="component" value="Unassembled WGS sequence"/>
</dbReference>
<dbReference type="Gene3D" id="3.40.50.1820">
    <property type="entry name" value="alpha/beta hydrolase"/>
    <property type="match status" value="1"/>
</dbReference>
<dbReference type="RefSeq" id="WP_132245148.1">
    <property type="nucleotide sequence ID" value="NZ_SLWV01000011.1"/>
</dbReference>
<proteinExistence type="predicted"/>
<feature type="active site" description="Nucleophile" evidence="1">
    <location>
        <position position="94"/>
    </location>
</feature>
<evidence type="ECO:0000256" key="1">
    <source>
        <dbReference type="PIRSR" id="PIRSR017388-1"/>
    </source>
</evidence>
<dbReference type="Pfam" id="PF12146">
    <property type="entry name" value="Hydrolase_4"/>
    <property type="match status" value="1"/>
</dbReference>
<evidence type="ECO:0000256" key="2">
    <source>
        <dbReference type="PIRSR" id="PIRSR017388-2"/>
    </source>
</evidence>
<feature type="binding site" evidence="2">
    <location>
        <position position="95"/>
    </location>
    <ligand>
        <name>substrate</name>
    </ligand>
</feature>
<evidence type="ECO:0000259" key="3">
    <source>
        <dbReference type="Pfam" id="PF12146"/>
    </source>
</evidence>
<accession>A0A4V6NPD3</accession>
<dbReference type="InterPro" id="IPR051044">
    <property type="entry name" value="MAG_DAG_Lipase"/>
</dbReference>
<evidence type="ECO:0000313" key="5">
    <source>
        <dbReference type="Proteomes" id="UP000294919"/>
    </source>
</evidence>
<sequence length="246" mass="27774">MSDLHHYTKPFFHEGNDEGCLLIHGFTGTPAHMQLLGKALNKEGYTVNGILLKGHGTCVEDMNECNWKDWMQDAVDGYERLRKKCSKVYVLGLSMGGVLSLLLAEKYPVERIVSIATPVLIYDRFALLAPIVKYFMPYKKWKSEPTQGQNDTKNSIAYASIPIGAVPSLLKLMKQAKKNLSKITCPTLIVQSHMDQTVKPMSAQMIYDKISSKEKEILWLKRSKHVCTSGPEVKCIHEKIIAFLEK</sequence>
<feature type="domain" description="Serine aminopeptidase S33" evidence="3">
    <location>
        <begin position="20"/>
        <end position="225"/>
    </location>
</feature>
<dbReference type="GO" id="GO:0052689">
    <property type="term" value="F:carboxylic ester hydrolase activity"/>
    <property type="evidence" value="ECO:0007669"/>
    <property type="project" value="InterPro"/>
</dbReference>
<dbReference type="SUPFAM" id="SSF53474">
    <property type="entry name" value="alpha/beta-Hydrolases"/>
    <property type="match status" value="1"/>
</dbReference>
<name>A0A4V6NPD3_9FIRM</name>
<organism evidence="4 5">
    <name type="scientific">Marinisporobacter balticus</name>
    <dbReference type="NCBI Taxonomy" id="2018667"/>
    <lineage>
        <taxon>Bacteria</taxon>
        <taxon>Bacillati</taxon>
        <taxon>Bacillota</taxon>
        <taxon>Clostridia</taxon>
        <taxon>Peptostreptococcales</taxon>
        <taxon>Thermotaleaceae</taxon>
        <taxon>Marinisporobacter</taxon>
    </lineage>
</organism>
<feature type="binding site" evidence="2">
    <location>
        <position position="26"/>
    </location>
    <ligand>
        <name>substrate</name>
    </ligand>
</feature>
<comment type="caution">
    <text evidence="4">The sequence shown here is derived from an EMBL/GenBank/DDBJ whole genome shotgun (WGS) entry which is preliminary data.</text>
</comment>
<keyword evidence="5" id="KW-1185">Reference proteome</keyword>
<evidence type="ECO:0000313" key="4">
    <source>
        <dbReference type="EMBL" id="TCO74820.1"/>
    </source>
</evidence>
<gene>
    <name evidence="4" type="ORF">EV214_11183</name>
</gene>
<dbReference type="EMBL" id="SLWV01000011">
    <property type="protein sequence ID" value="TCO74820.1"/>
    <property type="molecule type" value="Genomic_DNA"/>
</dbReference>
<dbReference type="InterPro" id="IPR022742">
    <property type="entry name" value="Hydrolase_4"/>
</dbReference>
<reference evidence="4 5" key="1">
    <citation type="submission" date="2019-03" db="EMBL/GenBank/DDBJ databases">
        <title>Genomic Encyclopedia of Type Strains, Phase IV (KMG-IV): sequencing the most valuable type-strain genomes for metagenomic binning, comparative biology and taxonomic classification.</title>
        <authorList>
            <person name="Goeker M."/>
        </authorList>
    </citation>
    <scope>NUCLEOTIDE SEQUENCE [LARGE SCALE GENOMIC DNA]</scope>
    <source>
        <strain evidence="4 5">DSM 102940</strain>
    </source>
</reference>
<dbReference type="AlphaFoldDB" id="A0A4V6NPD3"/>
<feature type="active site" description="Charge relay system" evidence="1">
    <location>
        <position position="195"/>
    </location>
</feature>
<feature type="active site" description="Charge relay system" evidence="1">
    <location>
        <position position="225"/>
    </location>
</feature>
<dbReference type="InterPro" id="IPR029058">
    <property type="entry name" value="AB_hydrolase_fold"/>
</dbReference>
<dbReference type="InterPro" id="IPR012354">
    <property type="entry name" value="Esterase_lipase"/>
</dbReference>
<dbReference type="PIRSF" id="PIRSF017388">
    <property type="entry name" value="Esterase_lipase"/>
    <property type="match status" value="1"/>
</dbReference>
<dbReference type="OrthoDB" id="9786110at2"/>
<dbReference type="PANTHER" id="PTHR11614">
    <property type="entry name" value="PHOSPHOLIPASE-RELATED"/>
    <property type="match status" value="1"/>
</dbReference>
<protein>
    <submittedName>
        <fullName evidence="4">Carboxylesterase</fullName>
    </submittedName>
</protein>